<dbReference type="InterPro" id="IPR003615">
    <property type="entry name" value="HNH_nuc"/>
</dbReference>
<gene>
    <name evidence="3" type="ORF">C2845_PM01G42490</name>
</gene>
<dbReference type="Proteomes" id="UP000275267">
    <property type="component" value="Unassembled WGS sequence"/>
</dbReference>
<dbReference type="Gene3D" id="1.10.30.50">
    <property type="match status" value="1"/>
</dbReference>
<dbReference type="AlphaFoldDB" id="A0A3L6TRU5"/>
<feature type="domain" description="HNH nuclease" evidence="2">
    <location>
        <begin position="57"/>
        <end position="103"/>
    </location>
</feature>
<evidence type="ECO:0000313" key="4">
    <source>
        <dbReference type="Proteomes" id="UP000275267"/>
    </source>
</evidence>
<dbReference type="CDD" id="cd00085">
    <property type="entry name" value="HNHc"/>
    <property type="match status" value="1"/>
</dbReference>
<proteinExistence type="predicted"/>
<evidence type="ECO:0000259" key="2">
    <source>
        <dbReference type="SMART" id="SM00507"/>
    </source>
</evidence>
<keyword evidence="4" id="KW-1185">Reference proteome</keyword>
<organism evidence="3 4">
    <name type="scientific">Panicum miliaceum</name>
    <name type="common">Proso millet</name>
    <name type="synonym">Broomcorn millet</name>
    <dbReference type="NCBI Taxonomy" id="4540"/>
    <lineage>
        <taxon>Eukaryota</taxon>
        <taxon>Viridiplantae</taxon>
        <taxon>Streptophyta</taxon>
        <taxon>Embryophyta</taxon>
        <taxon>Tracheophyta</taxon>
        <taxon>Spermatophyta</taxon>
        <taxon>Magnoliopsida</taxon>
        <taxon>Liliopsida</taxon>
        <taxon>Poales</taxon>
        <taxon>Poaceae</taxon>
        <taxon>PACMAD clade</taxon>
        <taxon>Panicoideae</taxon>
        <taxon>Panicodae</taxon>
        <taxon>Paniceae</taxon>
        <taxon>Panicinae</taxon>
        <taxon>Panicum</taxon>
        <taxon>Panicum sect. Panicum</taxon>
    </lineage>
</organism>
<dbReference type="OrthoDB" id="1883054at2759"/>
<feature type="region of interest" description="Disordered" evidence="1">
    <location>
        <begin position="1"/>
        <end position="34"/>
    </location>
</feature>
<protein>
    <recommendedName>
        <fullName evidence="2">HNH nuclease domain-containing protein</fullName>
    </recommendedName>
</protein>
<comment type="caution">
    <text evidence="3">The sequence shown here is derived from an EMBL/GenBank/DDBJ whole genome shotgun (WGS) entry which is preliminary data.</text>
</comment>
<evidence type="ECO:0000256" key="1">
    <source>
        <dbReference type="SAM" id="MobiDB-lite"/>
    </source>
</evidence>
<dbReference type="EMBL" id="PQIB02000001">
    <property type="protein sequence ID" value="RLN42902.1"/>
    <property type="molecule type" value="Genomic_DNA"/>
</dbReference>
<accession>A0A3L6TRU5</accession>
<reference evidence="4" key="1">
    <citation type="journal article" date="2019" name="Nat. Commun.">
        <title>The genome of broomcorn millet.</title>
        <authorList>
            <person name="Zou C."/>
            <person name="Miki D."/>
            <person name="Li D."/>
            <person name="Tang Q."/>
            <person name="Xiao L."/>
            <person name="Rajput S."/>
            <person name="Deng P."/>
            <person name="Jia W."/>
            <person name="Huang R."/>
            <person name="Zhang M."/>
            <person name="Sun Y."/>
            <person name="Hu J."/>
            <person name="Fu X."/>
            <person name="Schnable P.S."/>
            <person name="Li F."/>
            <person name="Zhang H."/>
            <person name="Feng B."/>
            <person name="Zhu X."/>
            <person name="Liu R."/>
            <person name="Schnable J.C."/>
            <person name="Zhu J.-K."/>
            <person name="Zhang H."/>
        </authorList>
    </citation>
    <scope>NUCLEOTIDE SEQUENCE [LARGE SCALE GENOMIC DNA]</scope>
</reference>
<dbReference type="SMART" id="SM00507">
    <property type="entry name" value="HNHc"/>
    <property type="match status" value="1"/>
</dbReference>
<name>A0A3L6TRU5_PANMI</name>
<sequence length="292" mass="31547">MGGPSSPHPENNGEGSGGGGGSSKVRPRSFDEKTRSACWRKAAVVAGRHPERWRQDAAGNVVCRRFWSCHGCLCYEYDHIVPFSKGGDSTVDNCQILQTRVNRSKSDKAWVDEAEMRGFSCDIKFTDKELDIIEMAVYGDVIRPAYGSAMPSRQLISATGPAYCEWLCMAISTKATSVKIDESSNKAAVPSPGKEQQAAAEGPCWSNARVAHRGPEQGSPPRGVERMGMRYMISSHILRCNGLVIISEGTSDRLMEGLGMIPMIKYNKNAISAAAAIVDAITTKVSALGRGN</sequence>
<evidence type="ECO:0000313" key="3">
    <source>
        <dbReference type="EMBL" id="RLN42902.1"/>
    </source>
</evidence>
<dbReference type="PANTHER" id="PTHR33427:SF1">
    <property type="entry name" value="F6A14.21 PROTEIN"/>
    <property type="match status" value="1"/>
</dbReference>
<dbReference type="STRING" id="4540.A0A3L6TRU5"/>
<dbReference type="PANTHER" id="PTHR33427">
    <property type="entry name" value="HNH ENDONUCLEASE"/>
    <property type="match status" value="1"/>
</dbReference>